<dbReference type="SUPFAM" id="SSF48371">
    <property type="entry name" value="ARM repeat"/>
    <property type="match status" value="2"/>
</dbReference>
<dbReference type="KEGG" id="ovi:T265_12690"/>
<evidence type="ECO:0000313" key="6">
    <source>
        <dbReference type="Proteomes" id="UP000054324"/>
    </source>
</evidence>
<feature type="repeat" description="HEAT" evidence="3">
    <location>
        <begin position="89"/>
        <end position="127"/>
    </location>
</feature>
<dbReference type="RefSeq" id="XP_009163217.1">
    <property type="nucleotide sequence ID" value="XM_009164953.1"/>
</dbReference>
<accession>A0A075A170</accession>
<dbReference type="FunFam" id="1.25.10.10:FF:000011">
    <property type="entry name" value="Serine/threonine-protein phosphatase 2A regulatory subunit A alpha isoform"/>
    <property type="match status" value="1"/>
</dbReference>
<dbReference type="InterPro" id="IPR000357">
    <property type="entry name" value="HEAT"/>
</dbReference>
<feature type="repeat" description="HEAT" evidence="3">
    <location>
        <begin position="205"/>
        <end position="244"/>
    </location>
</feature>
<sequence length="790" mass="88832">MSAEVSDESLFPIAILIDELRNDDMQTRLASVKKLTTISLALGPERTRNELIPFLADIIYDEDEVLREMAQQLAEFVPLVGGPEYVYCLLPPLEGLASVEETVVREKAIETLRALAPSFSPKDLGAHFLPLVKRLATGEWFTSRTSACGLFSVIYRHSPNAVRTDLRQTFRQLCNDDTPMVRRAAASRLGEFARCLEPDALRADLLPLLPQLAQQDDQDSVRLLGVNASVEFAEVLSVEDILNHIIPVVRGAAEDKSWRVRYQLADHITDLQAAVKPQITVQHLVDVYEHLLKDPEGEVRAAAAGKLKTFAATLPSESRETIIMKNILPIIRDMVGETNLQVKTALAGVMMALAPLLGKQNTMEHLLPLFLTQLKDENPDVRLNIISNLECVNQIMGITQLSQSLLPAIVELASDAKWRVRLAIIEYMPLLASQLGLQCFNERLTNLCLNWLVDDVYAVREAAVTNLRKLMDQFGIEWASTQVIPRPDHYSALHPNFLLSIFQLIQLAHDQNYLRRMICLASLQELGEAESCRSELLHKHLLPTIIQLVHDPVPNVRFKVRLNIISNLECVNQIMGITQLSQSLLPAIVELASDAKWRVRLAIIEYMPLLASQLGLQCFNERLTNLCLNWLVDDVYAVREAAVTNLRKLMDQFGIEWASTQVIPRPDHYSALHPNFLLSIFQLIQLAHDQNYLRRMICLASLQELGEAESCRSELLHKHLLPTIIQLVHDPVPNVRFKVCQILGKLGHLLDSNAIQTFVKPSLEMLGADGDPDVSYFAKESCELLRLASR</sequence>
<dbReference type="InterPro" id="IPR021133">
    <property type="entry name" value="HEAT_type_2"/>
</dbReference>
<feature type="repeat" description="HEAT" evidence="3">
    <location>
        <begin position="166"/>
        <end position="204"/>
    </location>
</feature>
<keyword evidence="6" id="KW-1185">Reference proteome</keyword>
<feature type="repeat" description="HEAT" evidence="3">
    <location>
        <begin position="12"/>
        <end position="50"/>
    </location>
</feature>
<dbReference type="PROSITE" id="PS50077">
    <property type="entry name" value="HEAT_REPEAT"/>
    <property type="match status" value="12"/>
</dbReference>
<dbReference type="Pfam" id="PF02985">
    <property type="entry name" value="HEAT"/>
    <property type="match status" value="2"/>
</dbReference>
<dbReference type="GO" id="GO:0005829">
    <property type="term" value="C:cytosol"/>
    <property type="evidence" value="ECO:0007669"/>
    <property type="project" value="TreeGrafter"/>
</dbReference>
<dbReference type="GO" id="GO:0019888">
    <property type="term" value="F:protein phosphatase regulator activity"/>
    <property type="evidence" value="ECO:0007669"/>
    <property type="project" value="TreeGrafter"/>
</dbReference>
<dbReference type="AlphaFoldDB" id="A0A075A170"/>
<protein>
    <recommendedName>
        <fullName evidence="4">Phosphatase PP2A regulatory subunit A/Splicing factor 3B subunit 1-like HEAT repeat domain-containing protein</fullName>
    </recommendedName>
</protein>
<dbReference type="PANTHER" id="PTHR10648">
    <property type="entry name" value="SERINE/THREONINE-PROTEIN PHOSPHATASE PP2A 65 KDA REGULATORY SUBUNIT"/>
    <property type="match status" value="1"/>
</dbReference>
<dbReference type="STRING" id="6198.A0A075A170"/>
<feature type="repeat" description="HEAT" evidence="3">
    <location>
        <begin position="366"/>
        <end position="404"/>
    </location>
</feature>
<feature type="repeat" description="HEAT" evidence="3">
    <location>
        <begin position="284"/>
        <end position="321"/>
    </location>
</feature>
<organism evidence="5 6">
    <name type="scientific">Opisthorchis viverrini</name>
    <name type="common">Southeast Asian liver fluke</name>
    <dbReference type="NCBI Taxonomy" id="6198"/>
    <lineage>
        <taxon>Eukaryota</taxon>
        <taxon>Metazoa</taxon>
        <taxon>Spiralia</taxon>
        <taxon>Lophotrochozoa</taxon>
        <taxon>Platyhelminthes</taxon>
        <taxon>Trematoda</taxon>
        <taxon>Digenea</taxon>
        <taxon>Opisthorchiida</taxon>
        <taxon>Opisthorchiata</taxon>
        <taxon>Opisthorchiidae</taxon>
        <taxon>Opisthorchis</taxon>
    </lineage>
</organism>
<dbReference type="Gene3D" id="1.25.10.10">
    <property type="entry name" value="Leucine-rich Repeat Variant"/>
    <property type="match status" value="2"/>
</dbReference>
<evidence type="ECO:0000259" key="4">
    <source>
        <dbReference type="Pfam" id="PF22646"/>
    </source>
</evidence>
<dbReference type="EMBL" id="KL596628">
    <property type="protein sequence ID" value="KER33101.1"/>
    <property type="molecule type" value="Genomic_DNA"/>
</dbReference>
<feature type="repeat" description="HEAT" evidence="3">
    <location>
        <begin position="327"/>
        <end position="365"/>
    </location>
</feature>
<feature type="domain" description="Phosphatase PP2A regulatory subunit A/Splicing factor 3B subunit 1-like HEAT repeat" evidence="4">
    <location>
        <begin position="277"/>
        <end position="358"/>
    </location>
</feature>
<evidence type="ECO:0000256" key="1">
    <source>
        <dbReference type="ARBA" id="ARBA00022737"/>
    </source>
</evidence>
<dbReference type="InterPro" id="IPR054573">
    <property type="entry name" value="PP2A/SF3B1-like_HEAT"/>
</dbReference>
<evidence type="ECO:0000256" key="2">
    <source>
        <dbReference type="ARBA" id="ARBA00038332"/>
    </source>
</evidence>
<proteinExistence type="inferred from homology"/>
<dbReference type="PANTHER" id="PTHR10648:SF4">
    <property type="entry name" value="PROTEIN PHOSPHATASE 2 (FORMERLY 2A), REGULATORY SUBUNIT A, BETA ISOFORM-RELATED"/>
    <property type="match status" value="1"/>
</dbReference>
<dbReference type="GO" id="GO:0005634">
    <property type="term" value="C:nucleus"/>
    <property type="evidence" value="ECO:0007669"/>
    <property type="project" value="TreeGrafter"/>
</dbReference>
<dbReference type="InterPro" id="IPR016024">
    <property type="entry name" value="ARM-type_fold"/>
</dbReference>
<gene>
    <name evidence="5" type="ORF">T265_12690</name>
</gene>
<evidence type="ECO:0000256" key="3">
    <source>
        <dbReference type="PROSITE-ProRule" id="PRU00103"/>
    </source>
</evidence>
<dbReference type="OrthoDB" id="340346at2759"/>
<evidence type="ECO:0000313" key="5">
    <source>
        <dbReference type="EMBL" id="KER33101.1"/>
    </source>
</evidence>
<comment type="similarity">
    <text evidence="2">Belongs to the phosphatase 2A regulatory subunit A family.</text>
</comment>
<keyword evidence="1" id="KW-0677">Repeat</keyword>
<dbReference type="CTD" id="20326858"/>
<dbReference type="InterPro" id="IPR011989">
    <property type="entry name" value="ARM-like"/>
</dbReference>
<feature type="repeat" description="HEAT" evidence="3">
    <location>
        <begin position="541"/>
        <end position="583"/>
    </location>
</feature>
<feature type="repeat" description="HEAT" evidence="3">
    <location>
        <begin position="405"/>
        <end position="443"/>
    </location>
</feature>
<dbReference type="GeneID" id="20326858"/>
<dbReference type="InterPro" id="IPR051023">
    <property type="entry name" value="PP2A_Regulatory_Subunit_A"/>
</dbReference>
<dbReference type="Proteomes" id="UP000054324">
    <property type="component" value="Unassembled WGS sequence"/>
</dbReference>
<reference evidence="5 6" key="1">
    <citation type="submission" date="2013-11" db="EMBL/GenBank/DDBJ databases">
        <title>Opisthorchis viverrini - life in the bile duct.</title>
        <authorList>
            <person name="Young N.D."/>
            <person name="Nagarajan N."/>
            <person name="Lin S.J."/>
            <person name="Korhonen P.K."/>
            <person name="Jex A.R."/>
            <person name="Hall R.S."/>
            <person name="Safavi-Hemami H."/>
            <person name="Kaewkong W."/>
            <person name="Bertrand D."/>
            <person name="Gao S."/>
            <person name="Seet Q."/>
            <person name="Wongkham S."/>
            <person name="Teh B.T."/>
            <person name="Wongkham C."/>
            <person name="Intapan P.M."/>
            <person name="Maleewong W."/>
            <person name="Yang X."/>
            <person name="Hu M."/>
            <person name="Wang Z."/>
            <person name="Hofmann A."/>
            <person name="Sternberg P.W."/>
            <person name="Tan P."/>
            <person name="Wang J."/>
            <person name="Gasser R.B."/>
        </authorList>
    </citation>
    <scope>NUCLEOTIDE SEQUENCE [LARGE SCALE GENOMIC DNA]</scope>
</reference>
<feature type="repeat" description="HEAT" evidence="3">
    <location>
        <begin position="245"/>
        <end position="283"/>
    </location>
</feature>
<feature type="repeat" description="HEAT" evidence="3">
    <location>
        <begin position="584"/>
        <end position="622"/>
    </location>
</feature>
<dbReference type="GO" id="GO:0000159">
    <property type="term" value="C:protein phosphatase type 2A complex"/>
    <property type="evidence" value="ECO:0007669"/>
    <property type="project" value="TreeGrafter"/>
</dbReference>
<dbReference type="Pfam" id="PF22646">
    <property type="entry name" value="PPP2R1A-like_HEAT"/>
    <property type="match status" value="1"/>
</dbReference>
<name>A0A075A170_OPIVI</name>
<feature type="repeat" description="HEAT" evidence="3">
    <location>
        <begin position="720"/>
        <end position="758"/>
    </location>
</feature>